<dbReference type="SUPFAM" id="SSF55785">
    <property type="entry name" value="PYP-like sensor domain (PAS domain)"/>
    <property type="match status" value="2"/>
</dbReference>
<evidence type="ECO:0000259" key="4">
    <source>
        <dbReference type="PROSITE" id="PS50801"/>
    </source>
</evidence>
<dbReference type="Proteomes" id="UP001221686">
    <property type="component" value="Unassembled WGS sequence"/>
</dbReference>
<dbReference type="SUPFAM" id="SSF52091">
    <property type="entry name" value="SpoIIaa-like"/>
    <property type="match status" value="1"/>
</dbReference>
<evidence type="ECO:0000256" key="1">
    <source>
        <dbReference type="ARBA" id="ARBA00022553"/>
    </source>
</evidence>
<dbReference type="InterPro" id="IPR013655">
    <property type="entry name" value="PAS_fold_3"/>
</dbReference>
<dbReference type="EMBL" id="JAQNDL010000003">
    <property type="protein sequence ID" value="MDC0721679.1"/>
    <property type="molecule type" value="Genomic_DNA"/>
</dbReference>
<feature type="domain" description="PAS" evidence="2">
    <location>
        <begin position="5"/>
        <end position="70"/>
    </location>
</feature>
<dbReference type="SMART" id="SM00086">
    <property type="entry name" value="PAC"/>
    <property type="match status" value="2"/>
</dbReference>
<proteinExistence type="predicted"/>
<organism evidence="5 6">
    <name type="scientific">Nannocystis bainbridge</name>
    <dbReference type="NCBI Taxonomy" id="2995303"/>
    <lineage>
        <taxon>Bacteria</taxon>
        <taxon>Pseudomonadati</taxon>
        <taxon>Myxococcota</taxon>
        <taxon>Polyangia</taxon>
        <taxon>Nannocystales</taxon>
        <taxon>Nannocystaceae</taxon>
        <taxon>Nannocystis</taxon>
    </lineage>
</organism>
<dbReference type="Pfam" id="PF08447">
    <property type="entry name" value="PAS_3"/>
    <property type="match status" value="2"/>
</dbReference>
<dbReference type="PROSITE" id="PS50113">
    <property type="entry name" value="PAC"/>
    <property type="match status" value="1"/>
</dbReference>
<evidence type="ECO:0000313" key="5">
    <source>
        <dbReference type="EMBL" id="MDC0721679.1"/>
    </source>
</evidence>
<comment type="caution">
    <text evidence="5">The sequence shown here is derived from an EMBL/GenBank/DDBJ whole genome shotgun (WGS) entry which is preliminary data.</text>
</comment>
<dbReference type="Pfam" id="PF01740">
    <property type="entry name" value="STAS"/>
    <property type="match status" value="1"/>
</dbReference>
<dbReference type="InterPro" id="IPR035965">
    <property type="entry name" value="PAS-like_dom_sf"/>
</dbReference>
<protein>
    <submittedName>
        <fullName evidence="5">PAS domain S-box protein</fullName>
    </submittedName>
</protein>
<evidence type="ECO:0000259" key="3">
    <source>
        <dbReference type="PROSITE" id="PS50113"/>
    </source>
</evidence>
<keyword evidence="6" id="KW-1185">Reference proteome</keyword>
<evidence type="ECO:0000313" key="6">
    <source>
        <dbReference type="Proteomes" id="UP001221686"/>
    </source>
</evidence>
<dbReference type="InterPro" id="IPR000014">
    <property type="entry name" value="PAS"/>
</dbReference>
<dbReference type="InterPro" id="IPR036513">
    <property type="entry name" value="STAS_dom_sf"/>
</dbReference>
<dbReference type="PROSITE" id="PS50801">
    <property type="entry name" value="STAS"/>
    <property type="match status" value="1"/>
</dbReference>
<dbReference type="InterPro" id="IPR051932">
    <property type="entry name" value="Bact_StressResp_Reg"/>
</dbReference>
<keyword evidence="1" id="KW-0597">Phosphoprotein</keyword>
<dbReference type="PANTHER" id="PTHR33745:SF3">
    <property type="entry name" value="RSBT CO-ANTAGONIST PROTEIN RSBRC"/>
    <property type="match status" value="1"/>
</dbReference>
<dbReference type="Gene3D" id="3.30.450.20">
    <property type="entry name" value="PAS domain"/>
    <property type="match status" value="2"/>
</dbReference>
<dbReference type="PROSITE" id="PS50112">
    <property type="entry name" value="PAS"/>
    <property type="match status" value="2"/>
</dbReference>
<feature type="domain" description="STAS" evidence="4">
    <location>
        <begin position="267"/>
        <end position="378"/>
    </location>
</feature>
<feature type="domain" description="PAC" evidence="3">
    <location>
        <begin position="202"/>
        <end position="254"/>
    </location>
</feature>
<sequence length="391" mass="43642">MLSHEKMFQASAGLLAAVDTNGHFRALNPTWERILGWSLDELKSRPFIEFVHPSDREITLAEVARLLQGDTVERFDNRYLCKDGSYRWLAWTARVDTGDEPSEQLIYASAIDVTSDRERPSQLDPTLQDAKVYEKLFRVSVGLLVTLNSNGYFLHANPAWGRLLGWSPDEMTAKPFIEFVHPDDREATAAEAAALFEGKMTIRFDNRYQCKDGTYKWLAWTAYLDPNEDEATRLVYGTAHDVTPYKELLGEFERTLARLRDTMEAMSTPFIPITERIVVMPLVGQMDTDRIHQVMTVALEGVQSTHAQVVILDVTGLRDLDTLVARALLDTAKALQLLGTKTILTGIRPSLAQTLVGLGLDLGSIITKGTLQSAIASALKNEVSSGKPKPF</sequence>
<dbReference type="InterPro" id="IPR001610">
    <property type="entry name" value="PAC"/>
</dbReference>
<feature type="domain" description="PAS" evidence="2">
    <location>
        <begin position="129"/>
        <end position="199"/>
    </location>
</feature>
<dbReference type="Gene3D" id="3.30.750.24">
    <property type="entry name" value="STAS domain"/>
    <property type="match status" value="1"/>
</dbReference>
<dbReference type="PANTHER" id="PTHR33745">
    <property type="entry name" value="RSBT ANTAGONIST PROTEIN RSBS-RELATED"/>
    <property type="match status" value="1"/>
</dbReference>
<dbReference type="CDD" id="cd07041">
    <property type="entry name" value="STAS_RsbR_RsbS_like"/>
    <property type="match status" value="1"/>
</dbReference>
<evidence type="ECO:0000259" key="2">
    <source>
        <dbReference type="PROSITE" id="PS50112"/>
    </source>
</evidence>
<name>A0ABT5E738_9BACT</name>
<dbReference type="InterPro" id="IPR000700">
    <property type="entry name" value="PAS-assoc_C"/>
</dbReference>
<dbReference type="CDD" id="cd00130">
    <property type="entry name" value="PAS"/>
    <property type="match status" value="2"/>
</dbReference>
<dbReference type="InterPro" id="IPR002645">
    <property type="entry name" value="STAS_dom"/>
</dbReference>
<reference evidence="5 6" key="1">
    <citation type="submission" date="2022-11" db="EMBL/GenBank/DDBJ databases">
        <title>Minimal conservation of predation-associated metabolite biosynthetic gene clusters underscores biosynthetic potential of Myxococcota including descriptions for ten novel species: Archangium lansinium sp. nov., Myxococcus landrumus sp. nov., Nannocystis bai.</title>
        <authorList>
            <person name="Ahearne A."/>
            <person name="Stevens C."/>
            <person name="Dowd S."/>
        </authorList>
    </citation>
    <scope>NUCLEOTIDE SEQUENCE [LARGE SCALE GENOMIC DNA]</scope>
    <source>
        <strain evidence="5 6">BB15-2</strain>
    </source>
</reference>
<dbReference type="SMART" id="SM00091">
    <property type="entry name" value="PAS"/>
    <property type="match status" value="2"/>
</dbReference>
<gene>
    <name evidence="5" type="ORF">POL25_32520</name>
</gene>
<dbReference type="RefSeq" id="WP_272090184.1">
    <property type="nucleotide sequence ID" value="NZ_JAQNDL010000003.1"/>
</dbReference>
<accession>A0ABT5E738</accession>
<dbReference type="NCBIfam" id="TIGR00229">
    <property type="entry name" value="sensory_box"/>
    <property type="match status" value="2"/>
</dbReference>